<keyword evidence="7" id="KW-1185">Reference proteome</keyword>
<evidence type="ECO:0000256" key="3">
    <source>
        <dbReference type="ARBA" id="ARBA00022741"/>
    </source>
</evidence>
<dbReference type="Proteomes" id="UP001074726">
    <property type="component" value="Unassembled WGS sequence"/>
</dbReference>
<comment type="similarity">
    <text evidence="1">Belongs to the ABC transporter superfamily.</text>
</comment>
<dbReference type="PANTHER" id="PTHR43335">
    <property type="entry name" value="ABC TRANSPORTER, ATP-BINDING PROTEIN"/>
    <property type="match status" value="1"/>
</dbReference>
<dbReference type="InterPro" id="IPR027417">
    <property type="entry name" value="P-loop_NTPase"/>
</dbReference>
<dbReference type="SMART" id="SM00382">
    <property type="entry name" value="AAA"/>
    <property type="match status" value="1"/>
</dbReference>
<protein>
    <submittedName>
        <fullName evidence="6">ATP-binding cassette domain-containing protein</fullName>
    </submittedName>
</protein>
<keyword evidence="2" id="KW-0813">Transport</keyword>
<dbReference type="RefSeq" id="WP_268111102.1">
    <property type="nucleotide sequence ID" value="NZ_JAPPUX010000002.1"/>
</dbReference>
<accession>A0ABT4CBB3</accession>
<evidence type="ECO:0000313" key="6">
    <source>
        <dbReference type="EMBL" id="MCY4726261.1"/>
    </source>
</evidence>
<sequence length="294" mass="31121">MSTTRTDAATQAPTGTLISAAGITKAFGSQRAVDHVGLTLGRGIVGVLGPNGAGKTTLLRILATVLAPDRGTLSLLGLDPAHPGARTEVRRRLGYLPQSPRLYGGFTPLEMVDYVAILKEQTDAARRRHEAVAVLEAVGLTDVMHKRIRALSGGMQQRVALASALIGAPELLVLDEPATGLDPEQRIALRSVLAETSHRGCVVLSTHNTAEVAALCQQVLVMDRGRICWSGTPTELAGEAEGRVWESDVEEPTALRSWLTGPGTRRHVGTLPDGASPAVPTVDDGYLLVTRLTR</sequence>
<evidence type="ECO:0000259" key="5">
    <source>
        <dbReference type="PROSITE" id="PS50893"/>
    </source>
</evidence>
<dbReference type="Pfam" id="PF00005">
    <property type="entry name" value="ABC_tran"/>
    <property type="match status" value="1"/>
</dbReference>
<evidence type="ECO:0000313" key="7">
    <source>
        <dbReference type="Proteomes" id="UP001074726"/>
    </source>
</evidence>
<evidence type="ECO:0000256" key="1">
    <source>
        <dbReference type="ARBA" id="ARBA00005417"/>
    </source>
</evidence>
<dbReference type="Gene3D" id="3.40.50.300">
    <property type="entry name" value="P-loop containing nucleotide triphosphate hydrolases"/>
    <property type="match status" value="1"/>
</dbReference>
<dbReference type="PROSITE" id="PS50893">
    <property type="entry name" value="ABC_TRANSPORTER_2"/>
    <property type="match status" value="1"/>
</dbReference>
<reference evidence="6" key="1">
    <citation type="submission" date="2022-08" db="EMBL/GenBank/DDBJ databases">
        <title>Genome sequencing of Nocardioides sp. STR2.</title>
        <authorList>
            <person name="So Y."/>
        </authorList>
    </citation>
    <scope>NUCLEOTIDE SEQUENCE</scope>
    <source>
        <strain evidence="6">STR2</strain>
    </source>
</reference>
<dbReference type="InterPro" id="IPR003439">
    <property type="entry name" value="ABC_transporter-like_ATP-bd"/>
</dbReference>
<keyword evidence="3" id="KW-0547">Nucleotide-binding</keyword>
<evidence type="ECO:0000256" key="2">
    <source>
        <dbReference type="ARBA" id="ARBA00022448"/>
    </source>
</evidence>
<gene>
    <name evidence="6" type="ORF">NYO98_08225</name>
</gene>
<dbReference type="PANTHER" id="PTHR43335:SF2">
    <property type="entry name" value="ABC TRANSPORTER, ATP-BINDING PROTEIN"/>
    <property type="match status" value="1"/>
</dbReference>
<name>A0ABT4CBB3_9ACTN</name>
<dbReference type="GO" id="GO:0005524">
    <property type="term" value="F:ATP binding"/>
    <property type="evidence" value="ECO:0007669"/>
    <property type="project" value="UniProtKB-KW"/>
</dbReference>
<dbReference type="SUPFAM" id="SSF52540">
    <property type="entry name" value="P-loop containing nucleoside triphosphate hydrolases"/>
    <property type="match status" value="1"/>
</dbReference>
<comment type="caution">
    <text evidence="6">The sequence shown here is derived from an EMBL/GenBank/DDBJ whole genome shotgun (WGS) entry which is preliminary data.</text>
</comment>
<dbReference type="InterPro" id="IPR017871">
    <property type="entry name" value="ABC_transporter-like_CS"/>
</dbReference>
<organism evidence="6 7">
    <name type="scientific">Nocardioides pini</name>
    <dbReference type="NCBI Taxonomy" id="2975053"/>
    <lineage>
        <taxon>Bacteria</taxon>
        <taxon>Bacillati</taxon>
        <taxon>Actinomycetota</taxon>
        <taxon>Actinomycetes</taxon>
        <taxon>Propionibacteriales</taxon>
        <taxon>Nocardioidaceae</taxon>
        <taxon>Nocardioides</taxon>
    </lineage>
</organism>
<proteinExistence type="inferred from homology"/>
<dbReference type="InterPro" id="IPR003593">
    <property type="entry name" value="AAA+_ATPase"/>
</dbReference>
<feature type="domain" description="ABC transporter" evidence="5">
    <location>
        <begin position="18"/>
        <end position="249"/>
    </location>
</feature>
<dbReference type="EMBL" id="JAPPUX010000002">
    <property type="protein sequence ID" value="MCY4726261.1"/>
    <property type="molecule type" value="Genomic_DNA"/>
</dbReference>
<evidence type="ECO:0000256" key="4">
    <source>
        <dbReference type="ARBA" id="ARBA00022840"/>
    </source>
</evidence>
<dbReference type="PROSITE" id="PS00211">
    <property type="entry name" value="ABC_TRANSPORTER_1"/>
    <property type="match status" value="1"/>
</dbReference>
<keyword evidence="4 6" id="KW-0067">ATP-binding</keyword>